<evidence type="ECO:0000256" key="1">
    <source>
        <dbReference type="SAM" id="MobiDB-lite"/>
    </source>
</evidence>
<dbReference type="InterPro" id="IPR030948">
    <property type="entry name" value="TAT_var_transloc_signal_dom"/>
</dbReference>
<dbReference type="SUPFAM" id="SSF54862">
    <property type="entry name" value="4Fe-4S ferredoxins"/>
    <property type="match status" value="1"/>
</dbReference>
<keyword evidence="4" id="KW-1185">Reference proteome</keyword>
<gene>
    <name evidence="3" type="ORF">OP10G_2181</name>
</gene>
<feature type="compositionally biased region" description="Low complexity" evidence="1">
    <location>
        <begin position="1062"/>
        <end position="1072"/>
    </location>
</feature>
<dbReference type="SUPFAM" id="SSF50692">
    <property type="entry name" value="ADC-like"/>
    <property type="match status" value="1"/>
</dbReference>
<dbReference type="Gene3D" id="3.30.70.20">
    <property type="match status" value="2"/>
</dbReference>
<dbReference type="Gene3D" id="3.40.228.10">
    <property type="entry name" value="Dimethylsulfoxide Reductase, domain 2"/>
    <property type="match status" value="1"/>
</dbReference>
<dbReference type="OrthoDB" id="9779457at2"/>
<dbReference type="PANTHER" id="PTHR42783">
    <property type="entry name" value="GLUTAMATE SYNTHASE [NADPH] SMALL CHAIN"/>
    <property type="match status" value="1"/>
</dbReference>
<dbReference type="RefSeq" id="WP_025225885.1">
    <property type="nucleotide sequence ID" value="NZ_CP007139.1"/>
</dbReference>
<evidence type="ECO:0000313" key="3">
    <source>
        <dbReference type="EMBL" id="AIE85549.1"/>
    </source>
</evidence>
<dbReference type="NCBIfam" id="TIGR04519">
    <property type="entry name" value="MoCo_extend_TAT"/>
    <property type="match status" value="1"/>
</dbReference>
<name>A0A068NVH2_FIMGI</name>
<dbReference type="PANTHER" id="PTHR42783:SF3">
    <property type="entry name" value="GLUTAMATE SYNTHASE [NADPH] SMALL CHAIN-RELATED"/>
    <property type="match status" value="1"/>
</dbReference>
<dbReference type="PROSITE" id="PS51379">
    <property type="entry name" value="4FE4S_FER_2"/>
    <property type="match status" value="2"/>
</dbReference>
<dbReference type="KEGG" id="fgi:OP10G_2181"/>
<dbReference type="InterPro" id="IPR009010">
    <property type="entry name" value="Asp_de-COase-like_dom_sf"/>
</dbReference>
<reference evidence="3 4" key="1">
    <citation type="journal article" date="2014" name="PLoS ONE">
        <title>The first complete genome sequence of the class fimbriimonadia in the phylum armatimonadetes.</title>
        <authorList>
            <person name="Hu Z.Y."/>
            <person name="Wang Y.Z."/>
            <person name="Im W.T."/>
            <person name="Wang S.Y."/>
            <person name="Zhao G.P."/>
            <person name="Zheng H.J."/>
            <person name="Quan Z.X."/>
        </authorList>
    </citation>
    <scope>NUCLEOTIDE SEQUENCE [LARGE SCALE GENOMIC DNA]</scope>
    <source>
        <strain evidence="3">Gsoil 348</strain>
    </source>
</reference>
<dbReference type="Pfam" id="PF12838">
    <property type="entry name" value="Fer4_7"/>
    <property type="match status" value="1"/>
</dbReference>
<organism evidence="3 4">
    <name type="scientific">Fimbriimonas ginsengisoli Gsoil 348</name>
    <dbReference type="NCBI Taxonomy" id="661478"/>
    <lineage>
        <taxon>Bacteria</taxon>
        <taxon>Bacillati</taxon>
        <taxon>Armatimonadota</taxon>
        <taxon>Fimbriimonadia</taxon>
        <taxon>Fimbriimonadales</taxon>
        <taxon>Fimbriimonadaceae</taxon>
        <taxon>Fimbriimonas</taxon>
    </lineage>
</organism>
<dbReference type="InterPro" id="IPR017896">
    <property type="entry name" value="4Fe4S_Fe-S-bd"/>
</dbReference>
<dbReference type="eggNOG" id="COG0437">
    <property type="taxonomic scope" value="Bacteria"/>
</dbReference>
<dbReference type="eggNOG" id="COG0243">
    <property type="taxonomic scope" value="Bacteria"/>
</dbReference>
<dbReference type="EMBL" id="CP007139">
    <property type="protein sequence ID" value="AIE85549.1"/>
    <property type="molecule type" value="Genomic_DNA"/>
</dbReference>
<dbReference type="Gene3D" id="3.30.2070.10">
    <property type="entry name" value="Formate dehydrogenase/DMSO reductase"/>
    <property type="match status" value="1"/>
</dbReference>
<dbReference type="SUPFAM" id="SSF53706">
    <property type="entry name" value="Formate dehydrogenase/DMSO reductase, domains 1-3"/>
    <property type="match status" value="1"/>
</dbReference>
<proteinExistence type="predicted"/>
<dbReference type="AlphaFoldDB" id="A0A068NVH2"/>
<dbReference type="CDD" id="cd02784">
    <property type="entry name" value="MopB_CT_PHLH"/>
    <property type="match status" value="1"/>
</dbReference>
<dbReference type="HOGENOM" id="CLU_306470_0_0_0"/>
<dbReference type="Gene3D" id="2.40.40.20">
    <property type="match status" value="1"/>
</dbReference>
<sequence length="1072" mass="117001">MDTNTEQRFDVEAAREQLAGQGGKRYWRTLSELADTPEFQLWVEDEFPNRRSIMQINRRDLLKFMGASMALAGLSGCRGVFLPEDKVVPYVRQPEELVPGKSLYYASAITLGGYATGVLVEQQEGRPIKIEGNPEHPASLGALDSISQAQVLGFYDPDRAGSVLNRANLGFDADLSSWELFEASIKKLLADKQKTGGASIRILTGSVTSPTFIGLMTRFLAKYPAVKWHAYEPVGRANAHEGSRLALGGAYDTIYDFSKANVVFSLDGDFLSSVSNPAALVNARQFAEKRRVKGYEGTMNRLYAIQSTPTLAGAMADHCWTVRGSEVYAHALALAAALGVPGVSAAGGSSISAAHLAAVAKDLTDNAGASIVITGDHQPPQVHALVQAINSHLRNFGATVTHIPAVDVTANPAGSPVAVGDLATLVQDLNGNAVDTLIVMEANPVYDAPADLNFRDAMLKARTKIRFGAYDDETSLWSEWHLPLAHELEAWGDARAFDGTLSVIQPLIAPLYEGRSAIEFLATLLDEPKGGYDLVRDHWHQSGVFGSPAPAGSKFDNAFEKNWRTVVHDGLVKNSAVAPATVTVTLDAASLPAPQKVEGIEVNFRPDPCVYDGRYTNNGWLMELPRPLTKLTWDNAAIMGPKMAKSLGVADDDVVQLTLNGKNVKAPVFVQPGHPDQAITVHLGFGRTRGGVVASVGDNGEKIDTVTSSINDKMGGGGFDGYALRTQAAPYFQGGLTVTVLSRNSYDLATTQGHQPLDGNHIPQFEGDEREVVVEHNLATFLAKGKEIEEKRKEEYKELNDQNLFPDQIFQYEGLQWGMTIDLNTCIGCNACVTACQAENNIPVVGKEQVARHREMHWIRIDRYYSGGDDDPAVSWQPVMCVQCEKAPCEPVCPVAATVHSHEGLNQMTYNRCVGTRYCSNNCPYKVRRFNYLNFTDNQKQFDVHLDEKPRIPLLRMLNNPNVTVRGRGVMEKCTYCTQRINEVRIEAKKQNRDPLDGEIVTACQQACPTQTIVFGNIADPKAKVTELRHDPRAYLLLEELLTRPRTSHLAKLRNPNPEIHGAAAAGATEGA</sequence>
<evidence type="ECO:0000313" key="4">
    <source>
        <dbReference type="Proteomes" id="UP000027982"/>
    </source>
</evidence>
<dbReference type="Gene3D" id="2.20.25.90">
    <property type="entry name" value="ADC-like domains"/>
    <property type="match status" value="1"/>
</dbReference>
<dbReference type="CDD" id="cd10551">
    <property type="entry name" value="PsrB"/>
    <property type="match status" value="1"/>
</dbReference>
<accession>A0A068NVH2</accession>
<evidence type="ECO:0000259" key="2">
    <source>
        <dbReference type="PROSITE" id="PS51379"/>
    </source>
</evidence>
<feature type="region of interest" description="Disordered" evidence="1">
    <location>
        <begin position="1052"/>
        <end position="1072"/>
    </location>
</feature>
<protein>
    <submittedName>
        <fullName evidence="3">Fe-S-cluster-containing hydrogenase components 1-like protein</fullName>
    </submittedName>
</protein>
<feature type="domain" description="4Fe-4S ferredoxin-type" evidence="2">
    <location>
        <begin position="872"/>
        <end position="903"/>
    </location>
</feature>
<feature type="domain" description="4Fe-4S ferredoxin-type" evidence="2">
    <location>
        <begin position="817"/>
        <end position="847"/>
    </location>
</feature>
<dbReference type="STRING" id="661478.OP10G_2181"/>
<dbReference type="Gene3D" id="3.40.50.740">
    <property type="match status" value="1"/>
</dbReference>
<dbReference type="Proteomes" id="UP000027982">
    <property type="component" value="Chromosome"/>
</dbReference>